<gene>
    <name evidence="2" type="ORF">NCTC11190_01063</name>
</gene>
<dbReference type="EMBL" id="UGVL01000001">
    <property type="protein sequence ID" value="SUE33851.1"/>
    <property type="molecule type" value="Genomic_DNA"/>
</dbReference>
<dbReference type="Proteomes" id="UP000255233">
    <property type="component" value="Unassembled WGS sequence"/>
</dbReference>
<dbReference type="AlphaFoldDB" id="A0A379MQD0"/>
<dbReference type="RefSeq" id="WP_027290256.1">
    <property type="nucleotide sequence ID" value="NZ_UGVL01000001.1"/>
</dbReference>
<protein>
    <recommendedName>
        <fullName evidence="4">AhpC/TSA family</fullName>
    </recommendedName>
</protein>
<sequence>MRKIYPVLAAFLLAACGNLSTSTPKSSPEAEAARRADSAYAQYETMIRDFLVGKRVASLAALVAPDTLPHGPSVLLIYHGMDCGSCLDAGFASLLRLRGAGMPCTVAAADANPSVAQERYRYRDYIYTDRNDLLRRELRYVSTPILLLLDDSLRIVDIYKPASGTEAAAGRFEKASSSLR</sequence>
<evidence type="ECO:0000313" key="2">
    <source>
        <dbReference type="EMBL" id="SUE33851.1"/>
    </source>
</evidence>
<evidence type="ECO:0008006" key="4">
    <source>
        <dbReference type="Google" id="ProtNLM"/>
    </source>
</evidence>
<dbReference type="STRING" id="880526.GCA_000427365_00384"/>
<proteinExistence type="predicted"/>
<dbReference type="PROSITE" id="PS51257">
    <property type="entry name" value="PROKAR_LIPOPROTEIN"/>
    <property type="match status" value="1"/>
</dbReference>
<organism evidence="2 3">
    <name type="scientific">Rikenella microfusus</name>
    <dbReference type="NCBI Taxonomy" id="28139"/>
    <lineage>
        <taxon>Bacteria</taxon>
        <taxon>Pseudomonadati</taxon>
        <taxon>Bacteroidota</taxon>
        <taxon>Bacteroidia</taxon>
        <taxon>Bacteroidales</taxon>
        <taxon>Rikenellaceae</taxon>
        <taxon>Rikenella</taxon>
    </lineage>
</organism>
<keyword evidence="3" id="KW-1185">Reference proteome</keyword>
<evidence type="ECO:0000313" key="3">
    <source>
        <dbReference type="Proteomes" id="UP000255233"/>
    </source>
</evidence>
<feature type="chain" id="PRO_5016616039" description="AhpC/TSA family" evidence="1">
    <location>
        <begin position="22"/>
        <end position="180"/>
    </location>
</feature>
<keyword evidence="1" id="KW-0732">Signal</keyword>
<dbReference type="OrthoDB" id="1049911at2"/>
<name>A0A379MQD0_9BACT</name>
<evidence type="ECO:0000256" key="1">
    <source>
        <dbReference type="SAM" id="SignalP"/>
    </source>
</evidence>
<feature type="signal peptide" evidence="1">
    <location>
        <begin position="1"/>
        <end position="21"/>
    </location>
</feature>
<accession>A0A379MQD0</accession>
<reference evidence="2 3" key="1">
    <citation type="submission" date="2018-06" db="EMBL/GenBank/DDBJ databases">
        <authorList>
            <consortium name="Pathogen Informatics"/>
            <person name="Doyle S."/>
        </authorList>
    </citation>
    <scope>NUCLEOTIDE SEQUENCE [LARGE SCALE GENOMIC DNA]</scope>
    <source>
        <strain evidence="2 3">NCTC11190</strain>
    </source>
</reference>